<keyword evidence="13 28" id="KW-0812">Transmembrane</keyword>
<dbReference type="InterPro" id="IPR036950">
    <property type="entry name" value="PBP_transglycosylase"/>
</dbReference>
<keyword evidence="20" id="KW-0046">Antibiotic resistance</keyword>
<keyword evidence="17" id="KW-0573">Peptidoglycan synthesis</keyword>
<organism evidence="31 32">
    <name type="scientific">Hornefia porci</name>
    <dbReference type="NCBI Taxonomy" id="2652292"/>
    <lineage>
        <taxon>Bacteria</taxon>
        <taxon>Bacillati</taxon>
        <taxon>Bacillota</taxon>
        <taxon>Clostridia</taxon>
        <taxon>Peptostreptococcales</taxon>
        <taxon>Anaerovoracaceae</taxon>
        <taxon>Hornefia</taxon>
    </lineage>
</organism>
<evidence type="ECO:0000256" key="8">
    <source>
        <dbReference type="ARBA" id="ARBA00022475"/>
    </source>
</evidence>
<keyword evidence="22" id="KW-0961">Cell wall biogenesis/degradation</keyword>
<feature type="compositionally biased region" description="Low complexity" evidence="27">
    <location>
        <begin position="880"/>
        <end position="914"/>
    </location>
</feature>
<proteinExistence type="inferred from homology"/>
<evidence type="ECO:0000256" key="19">
    <source>
        <dbReference type="ARBA" id="ARBA00023136"/>
    </source>
</evidence>
<dbReference type="EC" id="3.4.16.4" evidence="6"/>
<dbReference type="Gene3D" id="3.40.710.10">
    <property type="entry name" value="DD-peptidase/beta-lactamase superfamily"/>
    <property type="match status" value="2"/>
</dbReference>
<comment type="pathway">
    <text evidence="26">Glycan biosynthesis.</text>
</comment>
<evidence type="ECO:0000256" key="9">
    <source>
        <dbReference type="ARBA" id="ARBA00022645"/>
    </source>
</evidence>
<keyword evidence="8" id="KW-1003">Cell membrane</keyword>
<dbReference type="GO" id="GO:0071555">
    <property type="term" value="P:cell wall organization"/>
    <property type="evidence" value="ECO:0007669"/>
    <property type="project" value="UniProtKB-KW"/>
</dbReference>
<evidence type="ECO:0000256" key="17">
    <source>
        <dbReference type="ARBA" id="ARBA00022984"/>
    </source>
</evidence>
<evidence type="ECO:0000256" key="4">
    <source>
        <dbReference type="ARBA" id="ARBA00007090"/>
    </source>
</evidence>
<keyword evidence="21" id="KW-0511">Multifunctional enzyme</keyword>
<dbReference type="GO" id="GO:0008955">
    <property type="term" value="F:peptidoglycan glycosyltransferase activity"/>
    <property type="evidence" value="ECO:0007669"/>
    <property type="project" value="UniProtKB-EC"/>
</dbReference>
<keyword evidence="11" id="KW-0328">Glycosyltransferase</keyword>
<keyword evidence="18 28" id="KW-1133">Transmembrane helix</keyword>
<keyword evidence="16" id="KW-0735">Signal-anchor</keyword>
<evidence type="ECO:0000259" key="29">
    <source>
        <dbReference type="Pfam" id="PF00905"/>
    </source>
</evidence>
<evidence type="ECO:0000256" key="14">
    <source>
        <dbReference type="ARBA" id="ARBA00022801"/>
    </source>
</evidence>
<dbReference type="InterPro" id="IPR001264">
    <property type="entry name" value="Glyco_trans_51"/>
</dbReference>
<dbReference type="Gene3D" id="1.10.3810.10">
    <property type="entry name" value="Biosynthetic peptidoglycan transglycosylase-like"/>
    <property type="match status" value="1"/>
</dbReference>
<comment type="catalytic activity">
    <reaction evidence="25">
        <text>[GlcNAc-(1-&gt;4)-Mur2Ac(oyl-L-Ala-gamma-D-Glu-L-Lys-D-Ala-D-Ala)](n)-di-trans,octa-cis-undecaprenyl diphosphate + beta-D-GlcNAc-(1-&gt;4)-Mur2Ac(oyl-L-Ala-gamma-D-Glu-L-Lys-D-Ala-D-Ala)-di-trans,octa-cis-undecaprenyl diphosphate = [GlcNAc-(1-&gt;4)-Mur2Ac(oyl-L-Ala-gamma-D-Glu-L-Lys-D-Ala-D-Ala)](n+1)-di-trans,octa-cis-undecaprenyl diphosphate + di-trans,octa-cis-undecaprenyl diphosphate + H(+)</text>
        <dbReference type="Rhea" id="RHEA:23708"/>
        <dbReference type="Rhea" id="RHEA-COMP:9602"/>
        <dbReference type="Rhea" id="RHEA-COMP:9603"/>
        <dbReference type="ChEBI" id="CHEBI:15378"/>
        <dbReference type="ChEBI" id="CHEBI:58405"/>
        <dbReference type="ChEBI" id="CHEBI:60033"/>
        <dbReference type="ChEBI" id="CHEBI:78435"/>
        <dbReference type="EC" id="2.4.99.28"/>
    </reaction>
</comment>
<feature type="domain" description="Glycosyl transferase family 51" evidence="30">
    <location>
        <begin position="77"/>
        <end position="238"/>
    </location>
</feature>
<evidence type="ECO:0000259" key="30">
    <source>
        <dbReference type="Pfam" id="PF00912"/>
    </source>
</evidence>
<evidence type="ECO:0000256" key="3">
    <source>
        <dbReference type="ARBA" id="ARBA00004752"/>
    </source>
</evidence>
<evidence type="ECO:0000256" key="24">
    <source>
        <dbReference type="ARBA" id="ARBA00044770"/>
    </source>
</evidence>
<evidence type="ECO:0000256" key="11">
    <source>
        <dbReference type="ARBA" id="ARBA00022676"/>
    </source>
</evidence>
<dbReference type="RefSeq" id="WP_075712013.1">
    <property type="nucleotide sequence ID" value="NZ_MJIE01000001.1"/>
</dbReference>
<dbReference type="OrthoDB" id="9766909at2"/>
<dbReference type="GO" id="GO:0009002">
    <property type="term" value="F:serine-type D-Ala-D-Ala carboxypeptidase activity"/>
    <property type="evidence" value="ECO:0007669"/>
    <property type="project" value="UniProtKB-EC"/>
</dbReference>
<comment type="catalytic activity">
    <reaction evidence="23">
        <text>Preferential cleavage: (Ac)2-L-Lys-D-Ala-|-D-Ala. Also transpeptidation of peptidyl-alanyl moieties that are N-acyl substituents of D-alanine.</text>
        <dbReference type="EC" id="3.4.16.4"/>
    </reaction>
</comment>
<comment type="similarity">
    <text evidence="4">In the C-terminal section; belongs to the transpeptidase family.</text>
</comment>
<dbReference type="GO" id="GO:0046677">
    <property type="term" value="P:response to antibiotic"/>
    <property type="evidence" value="ECO:0007669"/>
    <property type="project" value="UniProtKB-KW"/>
</dbReference>
<keyword evidence="10" id="KW-0645">Protease</keyword>
<dbReference type="GO" id="GO:0008658">
    <property type="term" value="F:penicillin binding"/>
    <property type="evidence" value="ECO:0007669"/>
    <property type="project" value="InterPro"/>
</dbReference>
<keyword evidence="9" id="KW-0121">Carboxypeptidase</keyword>
<name>A0A1Q9JFN2_9FIRM</name>
<feature type="region of interest" description="Disordered" evidence="27">
    <location>
        <begin position="860"/>
        <end position="914"/>
    </location>
</feature>
<gene>
    <name evidence="31" type="ORF">BHK98_02275</name>
</gene>
<evidence type="ECO:0000256" key="26">
    <source>
        <dbReference type="ARBA" id="ARBA00060592"/>
    </source>
</evidence>
<protein>
    <recommendedName>
        <fullName evidence="7">Penicillin-binding protein 1A</fullName>
        <ecNumber evidence="24">2.4.99.28</ecNumber>
        <ecNumber evidence="6">3.4.16.4</ecNumber>
    </recommendedName>
</protein>
<dbReference type="InterPro" id="IPR001460">
    <property type="entry name" value="PCN-bd_Tpept"/>
</dbReference>
<dbReference type="FunFam" id="1.10.3810.10:FF:000001">
    <property type="entry name" value="Penicillin-binding protein 1A"/>
    <property type="match status" value="1"/>
</dbReference>
<dbReference type="STRING" id="1261640.BHK98_02275"/>
<comment type="subcellular location">
    <subcellularLocation>
        <location evidence="2">Cell membrane</location>
        <topology evidence="2">Single-pass type II membrane protein</topology>
    </subcellularLocation>
</comment>
<evidence type="ECO:0000256" key="12">
    <source>
        <dbReference type="ARBA" id="ARBA00022679"/>
    </source>
</evidence>
<evidence type="ECO:0000256" key="27">
    <source>
        <dbReference type="SAM" id="MobiDB-lite"/>
    </source>
</evidence>
<dbReference type="InterPro" id="IPR012338">
    <property type="entry name" value="Beta-lactam/transpept-like"/>
</dbReference>
<dbReference type="InterPro" id="IPR050396">
    <property type="entry name" value="Glycosyltr_51/Transpeptidase"/>
</dbReference>
<comment type="similarity">
    <text evidence="5">In the N-terminal section; belongs to the glycosyltransferase 51 family.</text>
</comment>
<evidence type="ECO:0000256" key="13">
    <source>
        <dbReference type="ARBA" id="ARBA00022692"/>
    </source>
</evidence>
<dbReference type="SUPFAM" id="SSF53955">
    <property type="entry name" value="Lysozyme-like"/>
    <property type="match status" value="1"/>
</dbReference>
<keyword evidence="32" id="KW-1185">Reference proteome</keyword>
<keyword evidence="12" id="KW-0808">Transferase</keyword>
<dbReference type="EC" id="2.4.99.28" evidence="24"/>
<dbReference type="GO" id="GO:0030288">
    <property type="term" value="C:outer membrane-bounded periplasmic space"/>
    <property type="evidence" value="ECO:0007669"/>
    <property type="project" value="TreeGrafter"/>
</dbReference>
<evidence type="ECO:0000256" key="28">
    <source>
        <dbReference type="SAM" id="Phobius"/>
    </source>
</evidence>
<keyword evidence="15" id="KW-0133">Cell shape</keyword>
<dbReference type="Pfam" id="PF00912">
    <property type="entry name" value="Transgly"/>
    <property type="match status" value="1"/>
</dbReference>
<evidence type="ECO:0000256" key="25">
    <source>
        <dbReference type="ARBA" id="ARBA00049902"/>
    </source>
</evidence>
<dbReference type="GO" id="GO:0008360">
    <property type="term" value="P:regulation of cell shape"/>
    <property type="evidence" value="ECO:0007669"/>
    <property type="project" value="UniProtKB-KW"/>
</dbReference>
<comment type="pathway">
    <text evidence="3">Cell wall biogenesis; peptidoglycan biosynthesis.</text>
</comment>
<dbReference type="EMBL" id="MJIE01000001">
    <property type="protein sequence ID" value="OLR55005.1"/>
    <property type="molecule type" value="Genomic_DNA"/>
</dbReference>
<dbReference type="GO" id="GO:0006508">
    <property type="term" value="P:proteolysis"/>
    <property type="evidence" value="ECO:0007669"/>
    <property type="project" value="UniProtKB-KW"/>
</dbReference>
<evidence type="ECO:0000256" key="15">
    <source>
        <dbReference type="ARBA" id="ARBA00022960"/>
    </source>
</evidence>
<evidence type="ECO:0000313" key="31">
    <source>
        <dbReference type="EMBL" id="OLR55005.1"/>
    </source>
</evidence>
<dbReference type="SUPFAM" id="SSF56601">
    <property type="entry name" value="beta-lactamase/transpeptidase-like"/>
    <property type="match status" value="1"/>
</dbReference>
<keyword evidence="14" id="KW-0378">Hydrolase</keyword>
<dbReference type="GO" id="GO:0009252">
    <property type="term" value="P:peptidoglycan biosynthetic process"/>
    <property type="evidence" value="ECO:0007669"/>
    <property type="project" value="UniProtKB-UniPathway"/>
</dbReference>
<evidence type="ECO:0000256" key="10">
    <source>
        <dbReference type="ARBA" id="ARBA00022670"/>
    </source>
</evidence>
<evidence type="ECO:0000256" key="5">
    <source>
        <dbReference type="ARBA" id="ARBA00007739"/>
    </source>
</evidence>
<feature type="transmembrane region" description="Helical" evidence="28">
    <location>
        <begin position="28"/>
        <end position="49"/>
    </location>
</feature>
<evidence type="ECO:0000256" key="6">
    <source>
        <dbReference type="ARBA" id="ARBA00012448"/>
    </source>
</evidence>
<accession>A0A1Q9JFN2</accession>
<evidence type="ECO:0000256" key="7">
    <source>
        <dbReference type="ARBA" id="ARBA00018638"/>
    </source>
</evidence>
<evidence type="ECO:0000256" key="20">
    <source>
        <dbReference type="ARBA" id="ARBA00023251"/>
    </source>
</evidence>
<comment type="function">
    <text evidence="1">Cell wall formation. Synthesis of cross-linked peptidoglycan from the lipid intermediates. The enzyme has a penicillin-insensitive transglycosylase N-terminal domain (formation of linear glycan strands) and a penicillin-sensitive transpeptidase C-terminal domain (cross-linking of the peptide subunits).</text>
</comment>
<evidence type="ECO:0000256" key="18">
    <source>
        <dbReference type="ARBA" id="ARBA00022989"/>
    </source>
</evidence>
<feature type="domain" description="Penicillin-binding protein transpeptidase" evidence="29">
    <location>
        <begin position="626"/>
        <end position="781"/>
    </location>
</feature>
<keyword evidence="19 28" id="KW-0472">Membrane</keyword>
<dbReference type="Pfam" id="PF00905">
    <property type="entry name" value="Transpeptidase"/>
    <property type="match status" value="1"/>
</dbReference>
<dbReference type="PANTHER" id="PTHR32282:SF11">
    <property type="entry name" value="PENICILLIN-BINDING PROTEIN 1B"/>
    <property type="match status" value="1"/>
</dbReference>
<dbReference type="UniPathway" id="UPA00219"/>
<evidence type="ECO:0000256" key="22">
    <source>
        <dbReference type="ARBA" id="ARBA00023316"/>
    </source>
</evidence>
<dbReference type="Proteomes" id="UP000187404">
    <property type="component" value="Unassembled WGS sequence"/>
</dbReference>
<reference evidence="31 32" key="1">
    <citation type="journal article" date="2016" name="Appl. Environ. Microbiol.">
        <title>Function and Phylogeny of Bacterial Butyryl Coenzyme A:Acetate Transferases and Their Diversity in the Proximal Colon of Swine.</title>
        <authorList>
            <person name="Trachsel J."/>
            <person name="Bayles D.O."/>
            <person name="Looft T."/>
            <person name="Levine U.Y."/>
            <person name="Allen H.K."/>
        </authorList>
    </citation>
    <scope>NUCLEOTIDE SEQUENCE [LARGE SCALE GENOMIC DNA]</scope>
    <source>
        <strain evidence="31 32">68-3-10</strain>
    </source>
</reference>
<dbReference type="GO" id="GO:0005886">
    <property type="term" value="C:plasma membrane"/>
    <property type="evidence" value="ECO:0007669"/>
    <property type="project" value="UniProtKB-SubCell"/>
</dbReference>
<dbReference type="PANTHER" id="PTHR32282">
    <property type="entry name" value="BINDING PROTEIN TRANSPEPTIDASE, PUTATIVE-RELATED"/>
    <property type="match status" value="1"/>
</dbReference>
<evidence type="ECO:0000313" key="32">
    <source>
        <dbReference type="Proteomes" id="UP000187404"/>
    </source>
</evidence>
<evidence type="ECO:0000256" key="1">
    <source>
        <dbReference type="ARBA" id="ARBA00002624"/>
    </source>
</evidence>
<dbReference type="InterPro" id="IPR023346">
    <property type="entry name" value="Lysozyme-like_dom_sf"/>
</dbReference>
<evidence type="ECO:0000256" key="16">
    <source>
        <dbReference type="ARBA" id="ARBA00022968"/>
    </source>
</evidence>
<dbReference type="AlphaFoldDB" id="A0A1Q9JFN2"/>
<comment type="caution">
    <text evidence="31">The sequence shown here is derived from an EMBL/GenBank/DDBJ whole genome shotgun (WGS) entry which is preliminary data.</text>
</comment>
<evidence type="ECO:0000256" key="23">
    <source>
        <dbReference type="ARBA" id="ARBA00034000"/>
    </source>
</evidence>
<evidence type="ECO:0000256" key="21">
    <source>
        <dbReference type="ARBA" id="ARBA00023268"/>
    </source>
</evidence>
<feature type="compositionally biased region" description="Low complexity" evidence="27">
    <location>
        <begin position="860"/>
        <end position="871"/>
    </location>
</feature>
<sequence>MRSDKYKATSGKSLKIGKRELALTPKNIIKIILLVILALIVAMVIYAVVCIATAPKIDTSKIYETLSEASVIYDQDGKKVDTVYSDQNRVNVKYDDLPENLVNAFVALEDKTFWKHHGFNFIRVMGAIKSSITSGGQVSGTSTITQQLARNVYLTSSMSQHTMKRKIIEAWYTVKLERNLSKKQIMEAYLNTIYLGFGSYGVEAASEAYFGKHVQKLTLAQCAALAAIPQSPSNYALVELLDPDATPGSGTVLKRSNEGTYVMNDTSKDRRDTCLALMKEQGYITSAQYKKATGTSLKKMLNVNFNANSSGIAYFTDYVVEQVISDLQDKQDLSYDEAWDKVYKGGLKIYSTLDLKAQKTIQKEFRNDANFPSITNISYDGNGNILNKNGAVAMYKYSNYISNGRFTFKSSEITKNSDNSLTIKANKRLNIYKTTANGQTDYSIEFPTMYQWANGKLYSISGGYINIPQQYKTLDSKGNVIVSAKFVTSKAGKKFFHKKNGRYYITKDGYTVNQKVVQPQAAMTIIENSTGEIKAMVGGRKTRGKMLYNRATEPRQSGSSIKPLAVYGAALQQSVEEMREGKKHTFVNYNIDSQGTSGWGDYITAGSTVVDERTTNNGTTWPANASGSYSGRQTFRSALRNSINTCAYKIFMQVGVDYSVKMVKKFGITTLVTTGSTNDLNAAALALGGQTKGVTTLEMANAFTTFPNNGTRAKTPICYTKVTDGDGNTLITKTVSKVRVLDKGVAWIMTNLLKGVVSGGTGTAAAVTGTQAGGKTGTTSNQYDIWFDGFTQNYTAALWIGNDINISLTSMSGYAASLWGKIMNQLPEAVKGSYKGMPGDVQYVNGEYYVKGTYSYSGYSTGRSTTGNNTGDDNDDNKKTQNNNGNNNNNNNNTTADNGNNNNTNNGNNTDDDE</sequence>
<evidence type="ECO:0000256" key="2">
    <source>
        <dbReference type="ARBA" id="ARBA00004401"/>
    </source>
</evidence>